<feature type="region of interest" description="Disordered" evidence="1">
    <location>
        <begin position="325"/>
        <end position="357"/>
    </location>
</feature>
<dbReference type="OrthoDB" id="2304952at2759"/>
<dbReference type="Proteomes" id="UP000193560">
    <property type="component" value="Unassembled WGS sequence"/>
</dbReference>
<gene>
    <name evidence="2" type="ORF">BCR42DRAFT_409514</name>
</gene>
<protein>
    <recommendedName>
        <fullName evidence="4">F-box domain-containing protein</fullName>
    </recommendedName>
</protein>
<dbReference type="AlphaFoldDB" id="A0A1X2IRC7"/>
<reference evidence="2 3" key="1">
    <citation type="submission" date="2016-07" db="EMBL/GenBank/DDBJ databases">
        <title>Pervasive Adenine N6-methylation of Active Genes in Fungi.</title>
        <authorList>
            <consortium name="DOE Joint Genome Institute"/>
            <person name="Mondo S.J."/>
            <person name="Dannebaum R.O."/>
            <person name="Kuo R.C."/>
            <person name="Labutti K."/>
            <person name="Haridas S."/>
            <person name="Kuo A."/>
            <person name="Salamov A."/>
            <person name="Ahrendt S.R."/>
            <person name="Lipzen A."/>
            <person name="Sullivan W."/>
            <person name="Andreopoulos W.B."/>
            <person name="Clum A."/>
            <person name="Lindquist E."/>
            <person name="Daum C."/>
            <person name="Ramamoorthy G.K."/>
            <person name="Gryganskyi A."/>
            <person name="Culley D."/>
            <person name="Magnuson J.K."/>
            <person name="James T.Y."/>
            <person name="O'Malley M.A."/>
            <person name="Stajich J.E."/>
            <person name="Spatafora J.W."/>
            <person name="Visel A."/>
            <person name="Grigoriev I.V."/>
        </authorList>
    </citation>
    <scope>NUCLEOTIDE SEQUENCE [LARGE SCALE GENOMIC DNA]</scope>
    <source>
        <strain evidence="2 3">NRRL 1336</strain>
    </source>
</reference>
<comment type="caution">
    <text evidence="2">The sequence shown here is derived from an EMBL/GenBank/DDBJ whole genome shotgun (WGS) entry which is preliminary data.</text>
</comment>
<feature type="region of interest" description="Disordered" evidence="1">
    <location>
        <begin position="60"/>
        <end position="80"/>
    </location>
</feature>
<evidence type="ECO:0000256" key="1">
    <source>
        <dbReference type="SAM" id="MobiDB-lite"/>
    </source>
</evidence>
<feature type="compositionally biased region" description="Low complexity" evidence="1">
    <location>
        <begin position="66"/>
        <end position="80"/>
    </location>
</feature>
<evidence type="ECO:0000313" key="3">
    <source>
        <dbReference type="Proteomes" id="UP000193560"/>
    </source>
</evidence>
<accession>A0A1X2IRC7</accession>
<keyword evidence="3" id="KW-1185">Reference proteome</keyword>
<proteinExistence type="predicted"/>
<evidence type="ECO:0008006" key="4">
    <source>
        <dbReference type="Google" id="ProtNLM"/>
    </source>
</evidence>
<organism evidence="2 3">
    <name type="scientific">Absidia repens</name>
    <dbReference type="NCBI Taxonomy" id="90262"/>
    <lineage>
        <taxon>Eukaryota</taxon>
        <taxon>Fungi</taxon>
        <taxon>Fungi incertae sedis</taxon>
        <taxon>Mucoromycota</taxon>
        <taxon>Mucoromycotina</taxon>
        <taxon>Mucoromycetes</taxon>
        <taxon>Mucorales</taxon>
        <taxon>Cunninghamellaceae</taxon>
        <taxon>Absidia</taxon>
    </lineage>
</organism>
<feature type="compositionally biased region" description="Acidic residues" evidence="1">
    <location>
        <begin position="327"/>
        <end position="337"/>
    </location>
</feature>
<sequence>MVSLVELPTELLCYLFTYVDTPSDYHQLCVIHPLFHRIGWSFTTRYTFLSRILVDDDPWESKNDDNNNNNGNNNGNSSSNNLTSPYHQLALYRSTLCRFIASSTIPLSSVYAIDLLELVPTSHFCQFTDYPNRNIKRILLQAFRAHGSHHFPHRRRQRGRIPIIITDNNNTPATTSNTATATLTIPTLVNKTTMATAVACNRHRVIGGAPRRVYYHVTLRNTTTTTTTPVTVDHDDDHPHGVKQDQDLLLSATSSTPIPLDHLSSPPRHFTGTSNNISSLFCLLHDTNTVIGFDHDQLNCHHGTLWYEDEGIITDSSWHNLLHIAEDNDDNDDDDNDSNAASSPSPSSPSPSLSMRPPAVANYRDLSSSPVGYYDVYKTSQHRGWRPCLLQTLYKCYLKQDVRKGGLKKGDYFDCVFVYEHREDDTICLEFCQWDDFRRRWMPQGFLLFAEHHIVWTS</sequence>
<name>A0A1X2IRC7_9FUNG</name>
<dbReference type="EMBL" id="MCGE01000006">
    <property type="protein sequence ID" value="ORZ20798.1"/>
    <property type="molecule type" value="Genomic_DNA"/>
</dbReference>
<evidence type="ECO:0000313" key="2">
    <source>
        <dbReference type="EMBL" id="ORZ20798.1"/>
    </source>
</evidence>